<evidence type="ECO:0000259" key="3">
    <source>
        <dbReference type="PROSITE" id="PS50048"/>
    </source>
</evidence>
<gene>
    <name evidence="4" type="ORF">NECHADRAFT_101055</name>
</gene>
<evidence type="ECO:0000256" key="1">
    <source>
        <dbReference type="ARBA" id="ARBA00023242"/>
    </source>
</evidence>
<keyword evidence="5" id="KW-1185">Reference proteome</keyword>
<dbReference type="GeneID" id="9667103"/>
<dbReference type="PROSITE" id="PS00463">
    <property type="entry name" value="ZN2_CY6_FUNGAL_1"/>
    <property type="match status" value="1"/>
</dbReference>
<protein>
    <recommendedName>
        <fullName evidence="3">Zn(2)-C6 fungal-type domain-containing protein</fullName>
    </recommendedName>
</protein>
<dbReference type="PANTHER" id="PTHR47256">
    <property type="entry name" value="ZN(II)2CYS6 TRANSCRIPTION FACTOR (EUROFUNG)-RELATED"/>
    <property type="match status" value="1"/>
</dbReference>
<feature type="region of interest" description="Disordered" evidence="2">
    <location>
        <begin position="1"/>
        <end position="39"/>
    </location>
</feature>
<feature type="compositionally biased region" description="Acidic residues" evidence="2">
    <location>
        <begin position="675"/>
        <end position="693"/>
    </location>
</feature>
<dbReference type="PANTHER" id="PTHR47256:SF1">
    <property type="entry name" value="ZN(II)2CYS6 TRANSCRIPTION FACTOR (EUROFUNG)"/>
    <property type="match status" value="1"/>
</dbReference>
<dbReference type="HOGENOM" id="CLU_019833_0_0_1"/>
<dbReference type="PROSITE" id="PS50048">
    <property type="entry name" value="ZN2_CY6_FUNGAL_2"/>
    <property type="match status" value="1"/>
</dbReference>
<dbReference type="VEuPathDB" id="FungiDB:NECHADRAFT_101055"/>
<dbReference type="InterPro" id="IPR036864">
    <property type="entry name" value="Zn2-C6_fun-type_DNA-bd_sf"/>
</dbReference>
<feature type="compositionally biased region" description="Low complexity" evidence="2">
    <location>
        <begin position="16"/>
        <end position="31"/>
    </location>
</feature>
<feature type="region of interest" description="Disordered" evidence="2">
    <location>
        <begin position="192"/>
        <end position="215"/>
    </location>
</feature>
<dbReference type="GO" id="GO:0008270">
    <property type="term" value="F:zinc ion binding"/>
    <property type="evidence" value="ECO:0007669"/>
    <property type="project" value="InterPro"/>
</dbReference>
<keyword evidence="1" id="KW-0539">Nucleus</keyword>
<dbReference type="RefSeq" id="XP_003039581.1">
    <property type="nucleotide sequence ID" value="XM_003039535.1"/>
</dbReference>
<dbReference type="SMART" id="SM00066">
    <property type="entry name" value="GAL4"/>
    <property type="match status" value="1"/>
</dbReference>
<dbReference type="InterPro" id="IPR053187">
    <property type="entry name" value="Notoamide_regulator"/>
</dbReference>
<dbReference type="GO" id="GO:0000981">
    <property type="term" value="F:DNA-binding transcription factor activity, RNA polymerase II-specific"/>
    <property type="evidence" value="ECO:0007669"/>
    <property type="project" value="InterPro"/>
</dbReference>
<dbReference type="Pfam" id="PF00172">
    <property type="entry name" value="Zn_clus"/>
    <property type="match status" value="1"/>
</dbReference>
<dbReference type="CDD" id="cd00067">
    <property type="entry name" value="GAL4"/>
    <property type="match status" value="1"/>
</dbReference>
<reference evidence="4 5" key="1">
    <citation type="journal article" date="2009" name="PLoS Genet.">
        <title>The genome of Nectria haematococca: contribution of supernumerary chromosomes to gene expansion.</title>
        <authorList>
            <person name="Coleman J.J."/>
            <person name="Rounsley S.D."/>
            <person name="Rodriguez-Carres M."/>
            <person name="Kuo A."/>
            <person name="Wasmann C.C."/>
            <person name="Grimwood J."/>
            <person name="Schmutz J."/>
            <person name="Taga M."/>
            <person name="White G.J."/>
            <person name="Zhou S."/>
            <person name="Schwartz D.C."/>
            <person name="Freitag M."/>
            <person name="Ma L.J."/>
            <person name="Danchin E.G."/>
            <person name="Henrissat B."/>
            <person name="Coutinho P.M."/>
            <person name="Nelson D.R."/>
            <person name="Straney D."/>
            <person name="Napoli C.A."/>
            <person name="Barker B.M."/>
            <person name="Gribskov M."/>
            <person name="Rep M."/>
            <person name="Kroken S."/>
            <person name="Molnar I."/>
            <person name="Rensing C."/>
            <person name="Kennell J.C."/>
            <person name="Zamora J."/>
            <person name="Farman M.L."/>
            <person name="Selker E.U."/>
            <person name="Salamov A."/>
            <person name="Shapiro H."/>
            <person name="Pangilinan J."/>
            <person name="Lindquist E."/>
            <person name="Lamers C."/>
            <person name="Grigoriev I.V."/>
            <person name="Geiser D.M."/>
            <person name="Covert S.F."/>
            <person name="Temporini E."/>
            <person name="Vanetten H.D."/>
        </authorList>
    </citation>
    <scope>NUCLEOTIDE SEQUENCE [LARGE SCALE GENOMIC DNA]</scope>
    <source>
        <strain evidence="5">ATCC MYA-4622 / CBS 123669 / FGSC 9596 / NRRL 45880 / 77-13-4</strain>
    </source>
</reference>
<dbReference type="SUPFAM" id="SSF57701">
    <property type="entry name" value="Zn2/Cys6 DNA-binding domain"/>
    <property type="match status" value="1"/>
</dbReference>
<dbReference type="Gene3D" id="4.10.240.10">
    <property type="entry name" value="Zn(2)-C6 fungal-type DNA-binding domain"/>
    <property type="match status" value="1"/>
</dbReference>
<dbReference type="Proteomes" id="UP000005206">
    <property type="component" value="Chromosome 7"/>
</dbReference>
<dbReference type="InParanoid" id="C7ZQ35"/>
<dbReference type="InterPro" id="IPR001138">
    <property type="entry name" value="Zn2Cys6_DnaBD"/>
</dbReference>
<dbReference type="EMBL" id="GG698982">
    <property type="protein sequence ID" value="EEU33868.1"/>
    <property type="molecule type" value="Genomic_DNA"/>
</dbReference>
<dbReference type="OMA" id="RFAEYKF"/>
<dbReference type="KEGG" id="nhe:NECHADRAFT_101055"/>
<sequence length="693" mass="77919">MSKRYRQLLPGPSSDSTPPSRSHPSGSSSTSDEPLKRQRIGTQLACNACRRRKSRCDGQRPSCAACRRRGEEEPCIYAESRGQGLPSKETEQILELFHFLRSEPEEQALDSLRIIRSHSDIETVLSIVQAGRSHERGQGWPPTSTSHLGLEYELIARNPVAFPPLQPLESSIIKAVLSTGLLSVTNREVNEEPFGAGASTPSDPEASPFSAHHFTNTRSPISTLHRCDERLEGLDMKFWSSVPISDDIAAKIISLYLETDHPLLGTFDPDLFVDDLVNCRLRYCSPLLVSALMYRGCQMCTGSASDPAVKDYLPQFREEAEKRRADEKDADTLLNLAGTQLMGLAYLGDGEDHYALIYASEANAMATRMGLFGVDPTVAAGKAREISPDLQNATSYAAWGTFNWIVNAWHQGRDDSGKSVPESLKSEYMGDTFPVLCRFWRIIHEVTLRYYRDQPHPRARLSDHVSLAFAEYKYRELIAWAETLPPSMMRSEQSPHHVLTFHIWFHAAILDILRPFTKSSPDAAYKASVNQLKRLIVVYRKNYASSTYTMLWHTALIHVANALLDDTKDSAWRFYLLFCIQCYGSLRHSYRFAETIGRSLLSMALQKGDLSASDARKLMQQFEESWLINPSEDIRATFMADLNLAMTDPGEASVESLAQRFEDIALFREFTSQEDSGEDEPMDSDDNAAWESL</sequence>
<accession>C7ZQ35</accession>
<dbReference type="AlphaFoldDB" id="C7ZQ35"/>
<feature type="region of interest" description="Disordered" evidence="2">
    <location>
        <begin position="671"/>
        <end position="693"/>
    </location>
</feature>
<organism evidence="4 5">
    <name type="scientific">Fusarium vanettenii (strain ATCC MYA-4622 / CBS 123669 / FGSC 9596 / NRRL 45880 / 77-13-4)</name>
    <name type="common">Fusarium solani subsp. pisi</name>
    <dbReference type="NCBI Taxonomy" id="660122"/>
    <lineage>
        <taxon>Eukaryota</taxon>
        <taxon>Fungi</taxon>
        <taxon>Dikarya</taxon>
        <taxon>Ascomycota</taxon>
        <taxon>Pezizomycotina</taxon>
        <taxon>Sordariomycetes</taxon>
        <taxon>Hypocreomycetidae</taxon>
        <taxon>Hypocreales</taxon>
        <taxon>Nectriaceae</taxon>
        <taxon>Fusarium</taxon>
        <taxon>Fusarium solani species complex</taxon>
        <taxon>Fusarium vanettenii</taxon>
    </lineage>
</organism>
<evidence type="ECO:0000313" key="5">
    <source>
        <dbReference type="Proteomes" id="UP000005206"/>
    </source>
</evidence>
<name>C7ZQ35_FUSV7</name>
<dbReference type="CDD" id="cd12148">
    <property type="entry name" value="fungal_TF_MHR"/>
    <property type="match status" value="1"/>
</dbReference>
<dbReference type="OrthoDB" id="10261408at2759"/>
<evidence type="ECO:0000256" key="2">
    <source>
        <dbReference type="SAM" id="MobiDB-lite"/>
    </source>
</evidence>
<evidence type="ECO:0000313" key="4">
    <source>
        <dbReference type="EMBL" id="EEU33868.1"/>
    </source>
</evidence>
<proteinExistence type="predicted"/>
<dbReference type="eggNOG" id="ENOG502SHPK">
    <property type="taxonomic scope" value="Eukaryota"/>
</dbReference>
<feature type="domain" description="Zn(2)-C6 fungal-type" evidence="3">
    <location>
        <begin position="45"/>
        <end position="77"/>
    </location>
</feature>